<proteinExistence type="predicted"/>
<evidence type="ECO:0000259" key="2">
    <source>
        <dbReference type="Pfam" id="PF25534"/>
    </source>
</evidence>
<comment type="caution">
    <text evidence="3">The sequence shown here is derived from an EMBL/GenBank/DDBJ whole genome shotgun (WGS) entry which is preliminary data.</text>
</comment>
<feature type="region of interest" description="Disordered" evidence="1">
    <location>
        <begin position="223"/>
        <end position="256"/>
    </location>
</feature>
<evidence type="ECO:0000313" key="4">
    <source>
        <dbReference type="Proteomes" id="UP000663846"/>
    </source>
</evidence>
<gene>
    <name evidence="3" type="ORF">RDB_LOCUS34604</name>
</gene>
<dbReference type="EMBL" id="CAJMWS010000217">
    <property type="protein sequence ID" value="CAE6381432.1"/>
    <property type="molecule type" value="Genomic_DNA"/>
</dbReference>
<sequence>MLLKPVGLRVCITDTSGSPLPEYQAVQTKDDTIECWVPSIEGANFQIHWEVLDRTPMTAGCCSCATPYFDGVKLKSKIAPSGKNKGRLYGHPVAPSTIRLYQFGKRTFTDEEDTSVANAVAVEDLGTIRLQVEWGQSIRKEKRTLRRFTEPTPGPVHEKLAKKGFWDSARLGQTAEIYMPAFGKFVKKEEATAGNFIFHYASEEFLQAQGIIPLVPKLESSVKSESVVKPESPETGLGRKRTRAASSEATGSGAVEDDIEEVLAPCAKKQKL</sequence>
<dbReference type="PANTHER" id="PTHR36223">
    <property type="entry name" value="BETA-LACTAMASE-TYPE TRANSPEPTIDASE FOLD DOMAIN CONTAINING PROTEIN"/>
    <property type="match status" value="1"/>
</dbReference>
<accession>A0A8H2WKD1</accession>
<dbReference type="Proteomes" id="UP000663846">
    <property type="component" value="Unassembled WGS sequence"/>
</dbReference>
<name>A0A8H2WKD1_9AGAM</name>
<feature type="compositionally biased region" description="Basic and acidic residues" evidence="1">
    <location>
        <begin position="223"/>
        <end position="232"/>
    </location>
</feature>
<dbReference type="AlphaFoldDB" id="A0A8H2WKD1"/>
<dbReference type="Pfam" id="PF25534">
    <property type="entry name" value="DUF7918"/>
    <property type="match status" value="1"/>
</dbReference>
<evidence type="ECO:0000256" key="1">
    <source>
        <dbReference type="SAM" id="MobiDB-lite"/>
    </source>
</evidence>
<reference evidence="3" key="1">
    <citation type="submission" date="2021-01" db="EMBL/GenBank/DDBJ databases">
        <authorList>
            <person name="Kaushik A."/>
        </authorList>
    </citation>
    <scope>NUCLEOTIDE SEQUENCE</scope>
    <source>
        <strain evidence="3">AG1-1C</strain>
    </source>
</reference>
<dbReference type="InterPro" id="IPR057678">
    <property type="entry name" value="DUF7918"/>
</dbReference>
<evidence type="ECO:0000313" key="3">
    <source>
        <dbReference type="EMBL" id="CAE6381432.1"/>
    </source>
</evidence>
<feature type="domain" description="DUF7918" evidence="2">
    <location>
        <begin position="15"/>
        <end position="213"/>
    </location>
</feature>
<protein>
    <recommendedName>
        <fullName evidence="2">DUF7918 domain-containing protein</fullName>
    </recommendedName>
</protein>
<dbReference type="PANTHER" id="PTHR36223:SF1">
    <property type="entry name" value="TRANSCRIPTION ELONGATION FACTOR EAF N-TERMINAL DOMAIN-CONTAINING PROTEIN"/>
    <property type="match status" value="1"/>
</dbReference>
<organism evidence="3 4">
    <name type="scientific">Rhizoctonia solani</name>
    <dbReference type="NCBI Taxonomy" id="456999"/>
    <lineage>
        <taxon>Eukaryota</taxon>
        <taxon>Fungi</taxon>
        <taxon>Dikarya</taxon>
        <taxon>Basidiomycota</taxon>
        <taxon>Agaricomycotina</taxon>
        <taxon>Agaricomycetes</taxon>
        <taxon>Cantharellales</taxon>
        <taxon>Ceratobasidiaceae</taxon>
        <taxon>Rhizoctonia</taxon>
    </lineage>
</organism>